<dbReference type="STRING" id="619300.G3AKP6"/>
<dbReference type="GO" id="GO:0070761">
    <property type="term" value="C:pre-snoRNP complex"/>
    <property type="evidence" value="ECO:0007669"/>
    <property type="project" value="TreeGrafter"/>
</dbReference>
<dbReference type="OrthoDB" id="272357at2759"/>
<reference evidence="10 11" key="1">
    <citation type="journal article" date="2011" name="Proc. Natl. Acad. Sci. U.S.A.">
        <title>Comparative genomics of xylose-fermenting fungi for enhanced biofuel production.</title>
        <authorList>
            <person name="Wohlbach D.J."/>
            <person name="Kuo A."/>
            <person name="Sato T.K."/>
            <person name="Potts K.M."/>
            <person name="Salamov A.A."/>
            <person name="LaButti K.M."/>
            <person name="Sun H."/>
            <person name="Clum A."/>
            <person name="Pangilinan J.L."/>
            <person name="Lindquist E.A."/>
            <person name="Lucas S."/>
            <person name="Lapidus A."/>
            <person name="Jin M."/>
            <person name="Gunawan C."/>
            <person name="Balan V."/>
            <person name="Dale B.E."/>
            <person name="Jeffries T.W."/>
            <person name="Zinkel R."/>
            <person name="Barry K.W."/>
            <person name="Grigoriev I.V."/>
            <person name="Gasch A.P."/>
        </authorList>
    </citation>
    <scope>NUCLEOTIDE SEQUENCE [LARGE SCALE GENOMIC DNA]</scope>
    <source>
        <strain evidence="11">NRRL Y-27907 / 11-Y1</strain>
    </source>
</reference>
<dbReference type="GeneID" id="18873320"/>
<accession>G3AKP6</accession>
<comment type="similarity">
    <text evidence="6">Belongs to the BCD1 family.</text>
</comment>
<dbReference type="Gene3D" id="3.30.60.190">
    <property type="match status" value="1"/>
</dbReference>
<dbReference type="KEGG" id="spaa:SPAPADRAFT_60289"/>
<evidence type="ECO:0000256" key="7">
    <source>
        <dbReference type="PROSITE-ProRule" id="PRU00453"/>
    </source>
</evidence>
<keyword evidence="11" id="KW-1185">Reference proteome</keyword>
<feature type="compositionally biased region" description="Low complexity" evidence="8">
    <location>
        <begin position="321"/>
        <end position="332"/>
    </location>
</feature>
<sequence length="338" mass="38003">MDQLCSICHVNQPKYTCPACNTRTCSLACVKRHKTQAQCTGVHDPTQYIPRTEFAQSDLNRDYNFLNKVDRSIQLGKGDVLSSAKNVFKRSTGAATQRQFKRFKGGDKREELVGKMFPDPKTSIKRKNTLVVHLPPGMARSNQNKTGYDKKMNSFIWTIEWIYLNDSQELARFISYRLKESLVLRDAVPMNIINSSGAVDKNELRFYLKNEIKKDTVIELNADGTLSDVLEDKILLEFATIYITVGEQLQDKVISEKEAYVDAEEPSSDESSSEGSSSDNDSSEESESESESESGSGSDSDSAPEESSSRLPQYTPFQNIQEEPTQQEQLETALNDVD</sequence>
<feature type="compositionally biased region" description="Acidic residues" evidence="8">
    <location>
        <begin position="261"/>
        <end position="272"/>
    </location>
</feature>
<dbReference type="Proteomes" id="UP000000709">
    <property type="component" value="Unassembled WGS sequence"/>
</dbReference>
<dbReference type="GO" id="GO:0000463">
    <property type="term" value="P:maturation of LSU-rRNA from tricistronic rRNA transcript (SSU-rRNA, 5.8S rRNA, LSU-rRNA)"/>
    <property type="evidence" value="ECO:0007669"/>
    <property type="project" value="TreeGrafter"/>
</dbReference>
<evidence type="ECO:0000256" key="3">
    <source>
        <dbReference type="ARBA" id="ARBA00022771"/>
    </source>
</evidence>
<keyword evidence="2" id="KW-0479">Metal-binding</keyword>
<dbReference type="OMA" id="YWRVEWL"/>
<keyword evidence="4" id="KW-0862">Zinc</keyword>
<gene>
    <name evidence="10" type="ORF">SPAPADRAFT_60289</name>
</gene>
<dbReference type="GO" id="GO:0048254">
    <property type="term" value="P:snoRNA localization"/>
    <property type="evidence" value="ECO:0007669"/>
    <property type="project" value="TreeGrafter"/>
</dbReference>
<evidence type="ECO:0000256" key="6">
    <source>
        <dbReference type="ARBA" id="ARBA00049654"/>
    </source>
</evidence>
<feature type="compositionally biased region" description="Acidic residues" evidence="8">
    <location>
        <begin position="281"/>
        <end position="292"/>
    </location>
</feature>
<evidence type="ECO:0000313" key="10">
    <source>
        <dbReference type="EMBL" id="EGW32950.1"/>
    </source>
</evidence>
<dbReference type="PROSITE" id="PS51083">
    <property type="entry name" value="ZF_HIT"/>
    <property type="match status" value="1"/>
</dbReference>
<name>G3AKP6_SPAPN</name>
<dbReference type="InParanoid" id="G3AKP6"/>
<evidence type="ECO:0000256" key="5">
    <source>
        <dbReference type="ARBA" id="ARBA00049598"/>
    </source>
</evidence>
<feature type="domain" description="HIT-type" evidence="9">
    <location>
        <begin position="5"/>
        <end position="39"/>
    </location>
</feature>
<evidence type="ECO:0000256" key="2">
    <source>
        <dbReference type="ARBA" id="ARBA00022723"/>
    </source>
</evidence>
<dbReference type="EMBL" id="GL996501">
    <property type="protein sequence ID" value="EGW32950.1"/>
    <property type="molecule type" value="Genomic_DNA"/>
</dbReference>
<dbReference type="PANTHER" id="PTHR13483">
    <property type="entry name" value="BOX C_D SNORNA PROTEIN 1-RELATED"/>
    <property type="match status" value="1"/>
</dbReference>
<evidence type="ECO:0000256" key="1">
    <source>
        <dbReference type="ARBA" id="ARBA00022553"/>
    </source>
</evidence>
<dbReference type="CDD" id="cd23023">
    <property type="entry name" value="zf-HIT_BCD1"/>
    <property type="match status" value="1"/>
</dbReference>
<dbReference type="SUPFAM" id="SSF144232">
    <property type="entry name" value="HIT/MYND zinc finger-like"/>
    <property type="match status" value="1"/>
</dbReference>
<dbReference type="HOGENOM" id="CLU_025524_0_0_1"/>
<keyword evidence="1" id="KW-0597">Phosphoprotein</keyword>
<dbReference type="GO" id="GO:0005634">
    <property type="term" value="C:nucleus"/>
    <property type="evidence" value="ECO:0007669"/>
    <property type="project" value="TreeGrafter"/>
</dbReference>
<evidence type="ECO:0000313" key="11">
    <source>
        <dbReference type="Proteomes" id="UP000000709"/>
    </source>
</evidence>
<dbReference type="GO" id="GO:0000492">
    <property type="term" value="P:box C/D snoRNP assembly"/>
    <property type="evidence" value="ECO:0007669"/>
    <property type="project" value="TreeGrafter"/>
</dbReference>
<evidence type="ECO:0000259" key="9">
    <source>
        <dbReference type="PROSITE" id="PS51083"/>
    </source>
</evidence>
<comment type="function">
    <text evidence="5">Required for box C/D snoRNAs accumulation involved in snoRNA processing, snoRNA transport to the nucleolus and ribosome biogenesis.</text>
</comment>
<dbReference type="FunCoup" id="G3AKP6">
    <property type="interactions" value="116"/>
</dbReference>
<keyword evidence="3 7" id="KW-0863">Zinc-finger</keyword>
<dbReference type="Pfam" id="PF04438">
    <property type="entry name" value="zf-HIT"/>
    <property type="match status" value="1"/>
</dbReference>
<feature type="region of interest" description="Disordered" evidence="8">
    <location>
        <begin position="260"/>
        <end position="338"/>
    </location>
</feature>
<dbReference type="PANTHER" id="PTHR13483:SF3">
    <property type="entry name" value="BOX C_D SNORNA PROTEIN 1"/>
    <property type="match status" value="1"/>
</dbReference>
<dbReference type="GO" id="GO:0008270">
    <property type="term" value="F:zinc ion binding"/>
    <property type="evidence" value="ECO:0007669"/>
    <property type="project" value="UniProtKB-UniRule"/>
</dbReference>
<evidence type="ECO:0000256" key="4">
    <source>
        <dbReference type="ARBA" id="ARBA00022833"/>
    </source>
</evidence>
<dbReference type="RefSeq" id="XP_007374465.1">
    <property type="nucleotide sequence ID" value="XM_007374403.1"/>
</dbReference>
<proteinExistence type="inferred from homology"/>
<dbReference type="InterPro" id="IPR057721">
    <property type="entry name" value="BCD1_alpha/beta"/>
</dbReference>
<evidence type="ECO:0000256" key="8">
    <source>
        <dbReference type="SAM" id="MobiDB-lite"/>
    </source>
</evidence>
<dbReference type="AlphaFoldDB" id="G3AKP6"/>
<dbReference type="InterPro" id="IPR051639">
    <property type="entry name" value="BCD1"/>
</dbReference>
<organism evidence="11">
    <name type="scientific">Spathaspora passalidarum (strain NRRL Y-27907 / 11-Y1)</name>
    <dbReference type="NCBI Taxonomy" id="619300"/>
    <lineage>
        <taxon>Eukaryota</taxon>
        <taxon>Fungi</taxon>
        <taxon>Dikarya</taxon>
        <taxon>Ascomycota</taxon>
        <taxon>Saccharomycotina</taxon>
        <taxon>Pichiomycetes</taxon>
        <taxon>Debaryomycetaceae</taxon>
        <taxon>Spathaspora</taxon>
    </lineage>
</organism>
<dbReference type="InterPro" id="IPR007529">
    <property type="entry name" value="Znf_HIT"/>
</dbReference>
<dbReference type="eggNOG" id="KOG2858">
    <property type="taxonomic scope" value="Eukaryota"/>
</dbReference>
<protein>
    <recommendedName>
        <fullName evidence="9">HIT-type domain-containing protein</fullName>
    </recommendedName>
</protein>
<feature type="compositionally biased region" description="Polar residues" evidence="8">
    <location>
        <begin position="310"/>
        <end position="320"/>
    </location>
</feature>
<dbReference type="Pfam" id="PF25790">
    <property type="entry name" value="BCD1"/>
    <property type="match status" value="1"/>
</dbReference>